<evidence type="ECO:0000256" key="1">
    <source>
        <dbReference type="ARBA" id="ARBA00004651"/>
    </source>
</evidence>
<feature type="transmembrane region" description="Helical" evidence="12">
    <location>
        <begin position="295"/>
        <end position="314"/>
    </location>
</feature>
<dbReference type="Pfam" id="PF03412">
    <property type="entry name" value="Peptidase_C39"/>
    <property type="match status" value="1"/>
</dbReference>
<dbReference type="GO" id="GO:0006508">
    <property type="term" value="P:proteolysis"/>
    <property type="evidence" value="ECO:0007669"/>
    <property type="project" value="UniProtKB-KW"/>
</dbReference>
<proteinExistence type="predicted"/>
<evidence type="ECO:0000313" key="16">
    <source>
        <dbReference type="EMBL" id="RHC94140.1"/>
    </source>
</evidence>
<dbReference type="AlphaFoldDB" id="A0A414CGN7"/>
<keyword evidence="2" id="KW-0813">Transport</keyword>
<dbReference type="Pfam" id="PF00005">
    <property type="entry name" value="ABC_tran"/>
    <property type="match status" value="1"/>
</dbReference>
<dbReference type="InterPro" id="IPR027417">
    <property type="entry name" value="P-loop_NTPase"/>
</dbReference>
<dbReference type="GO" id="GO:0008234">
    <property type="term" value="F:cysteine-type peptidase activity"/>
    <property type="evidence" value="ECO:0007669"/>
    <property type="project" value="UniProtKB-KW"/>
</dbReference>
<dbReference type="Gene3D" id="3.40.50.300">
    <property type="entry name" value="P-loop containing nucleotide triphosphate hydrolases"/>
    <property type="match status" value="1"/>
</dbReference>
<keyword evidence="11 12" id="KW-0472">Membrane</keyword>
<dbReference type="InterPro" id="IPR017871">
    <property type="entry name" value="ABC_transporter-like_CS"/>
</dbReference>
<name>A0A414CGN7_STRPA</name>
<dbReference type="Proteomes" id="UP000285773">
    <property type="component" value="Unassembled WGS sequence"/>
</dbReference>
<evidence type="ECO:0000256" key="7">
    <source>
        <dbReference type="ARBA" id="ARBA00022801"/>
    </source>
</evidence>
<dbReference type="RefSeq" id="WP_118095859.1">
    <property type="nucleotide sequence ID" value="NZ_QSIO01000003.1"/>
</dbReference>
<protein>
    <submittedName>
        <fullName evidence="16">Peptidase domain-containing ABC transporter</fullName>
    </submittedName>
</protein>
<dbReference type="InterPro" id="IPR003439">
    <property type="entry name" value="ABC_transporter-like_ATP-bd"/>
</dbReference>
<evidence type="ECO:0000256" key="8">
    <source>
        <dbReference type="ARBA" id="ARBA00022807"/>
    </source>
</evidence>
<dbReference type="InterPro" id="IPR005074">
    <property type="entry name" value="Peptidase_C39"/>
</dbReference>
<dbReference type="GO" id="GO:0016887">
    <property type="term" value="F:ATP hydrolysis activity"/>
    <property type="evidence" value="ECO:0007669"/>
    <property type="project" value="InterPro"/>
</dbReference>
<feature type="transmembrane region" description="Helical" evidence="12">
    <location>
        <begin position="376"/>
        <end position="396"/>
    </location>
</feature>
<dbReference type="FunFam" id="3.40.50.300:FF:000299">
    <property type="entry name" value="ABC transporter ATP-binding protein/permease"/>
    <property type="match status" value="1"/>
</dbReference>
<keyword evidence="7" id="KW-0378">Hydrolase</keyword>
<keyword evidence="4" id="KW-0645">Protease</keyword>
<evidence type="ECO:0000256" key="9">
    <source>
        <dbReference type="ARBA" id="ARBA00022840"/>
    </source>
</evidence>
<evidence type="ECO:0000256" key="6">
    <source>
        <dbReference type="ARBA" id="ARBA00022741"/>
    </source>
</evidence>
<comment type="subcellular location">
    <subcellularLocation>
        <location evidence="1">Cell membrane</location>
        <topology evidence="1">Multi-pass membrane protein</topology>
    </subcellularLocation>
</comment>
<feature type="transmembrane region" description="Helical" evidence="12">
    <location>
        <begin position="154"/>
        <end position="176"/>
    </location>
</feature>
<evidence type="ECO:0000259" key="14">
    <source>
        <dbReference type="PROSITE" id="PS50929"/>
    </source>
</evidence>
<dbReference type="InterPro" id="IPR036640">
    <property type="entry name" value="ABC1_TM_sf"/>
</dbReference>
<dbReference type="SUPFAM" id="SSF90123">
    <property type="entry name" value="ABC transporter transmembrane region"/>
    <property type="match status" value="1"/>
</dbReference>
<dbReference type="SMART" id="SM00382">
    <property type="entry name" value="AAA"/>
    <property type="match status" value="1"/>
</dbReference>
<evidence type="ECO:0000256" key="10">
    <source>
        <dbReference type="ARBA" id="ARBA00022989"/>
    </source>
</evidence>
<dbReference type="EMBL" id="QSIO01000003">
    <property type="protein sequence ID" value="RHC94140.1"/>
    <property type="molecule type" value="Genomic_DNA"/>
</dbReference>
<dbReference type="PROSITE" id="PS00211">
    <property type="entry name" value="ABC_TRANSPORTER_1"/>
    <property type="match status" value="1"/>
</dbReference>
<evidence type="ECO:0000256" key="11">
    <source>
        <dbReference type="ARBA" id="ARBA00023136"/>
    </source>
</evidence>
<feature type="domain" description="ABC transporter" evidence="13">
    <location>
        <begin position="470"/>
        <end position="702"/>
    </location>
</feature>
<feature type="transmembrane region" description="Helical" evidence="12">
    <location>
        <begin position="269"/>
        <end position="289"/>
    </location>
</feature>
<evidence type="ECO:0000256" key="3">
    <source>
        <dbReference type="ARBA" id="ARBA00022475"/>
    </source>
</evidence>
<dbReference type="InterPro" id="IPR039421">
    <property type="entry name" value="Type_1_exporter"/>
</dbReference>
<keyword evidence="3" id="KW-1003">Cell membrane</keyword>
<keyword evidence="9" id="KW-0067">ATP-binding</keyword>
<feature type="domain" description="Peptidase C39" evidence="15">
    <location>
        <begin position="8"/>
        <end position="127"/>
    </location>
</feature>
<dbReference type="PROSITE" id="PS50990">
    <property type="entry name" value="PEPTIDASE_C39"/>
    <property type="match status" value="1"/>
</dbReference>
<keyword evidence="5 12" id="KW-0812">Transmembrane</keyword>
<dbReference type="PROSITE" id="PS50893">
    <property type="entry name" value="ABC_TRANSPORTER_2"/>
    <property type="match status" value="1"/>
</dbReference>
<sequence>MKIRFQQQSEHSECGLACVAMLIDYFSENMRLTHLRQKYGVPNGGYNFAQLTLIFSDYNISTRCIHVDYDRIRSVPTPCIAFWKESHFVIIERVDRKKYYIVDPALGRFCLNEEEFKECFSKAILYIDRKYSKKRNTFGIFNYYFKNLLKHFKIVFSVLVISFSVQLLALSIPYIIRSIIDDPMMWKALDHSILGLTLIIISFLYFGTNYIKIKLIAKLQTTIDRDLVTTVVKHLLDLPYSYFTNRNKGDLVYTLNSNSYIRQILIDQVIELIINFVFALLYLIAMFLINTTLTFVTLIIVVLISGSLFINSFYNKKLTQNEITALSNSQNNINEMINNILTIKSTASKDNIFKNWVNNFEEQLYYEVKRANYSSIFINFSHSVQVLYTLIIYIVGIQLNQAGVELTLGSIVGFVSIGVSFISPLISILSSYNQIFSISIYVNRLLDVLETPIEALLFGGYRVENLSGLIEVNNLSFRYSKFSSDVLDNISFNIQEGEKIAIIGESGSGKSTLLKLLSGFYKPSSGEILFDKHPIDKFDIESFREKIGVVLQEDRLFSGTLRENITLGRPISDKEIWDIMLGSGLIDLVNSFPLGLDTIISENGNNLSGGQRQKISLIRTLISKPSIIFLDEPTSSMDVLSEKQMMELIFKINCTVVVVSHRISLVDKFDKILIVKNGKIEGFDSHSRLIKNCPYYNSLYYKIKELENEK</sequence>
<organism evidence="16 17">
    <name type="scientific">Streptococcus parasanguinis</name>
    <dbReference type="NCBI Taxonomy" id="1318"/>
    <lineage>
        <taxon>Bacteria</taxon>
        <taxon>Bacillati</taxon>
        <taxon>Bacillota</taxon>
        <taxon>Bacilli</taxon>
        <taxon>Lactobacillales</taxon>
        <taxon>Streptococcaceae</taxon>
        <taxon>Streptococcus</taxon>
    </lineage>
</organism>
<keyword evidence="10 12" id="KW-1133">Transmembrane helix</keyword>
<dbReference type="SUPFAM" id="SSF52540">
    <property type="entry name" value="P-loop containing nucleoside triphosphate hydrolases"/>
    <property type="match status" value="1"/>
</dbReference>
<evidence type="ECO:0000256" key="12">
    <source>
        <dbReference type="SAM" id="Phobius"/>
    </source>
</evidence>
<dbReference type="PANTHER" id="PTHR43394:SF1">
    <property type="entry name" value="ATP-BINDING CASSETTE SUB-FAMILY B MEMBER 10, MITOCHONDRIAL"/>
    <property type="match status" value="1"/>
</dbReference>
<reference evidence="16 17" key="1">
    <citation type="submission" date="2018-08" db="EMBL/GenBank/DDBJ databases">
        <title>A genome reference for cultivated species of the human gut microbiota.</title>
        <authorList>
            <person name="Zou Y."/>
            <person name="Xue W."/>
            <person name="Luo G."/>
        </authorList>
    </citation>
    <scope>NUCLEOTIDE SEQUENCE [LARGE SCALE GENOMIC DNA]</scope>
    <source>
        <strain evidence="16 17">AM33-3BH</strain>
    </source>
</reference>
<feature type="domain" description="ABC transmembrane type-1" evidence="14">
    <location>
        <begin position="158"/>
        <end position="437"/>
    </location>
</feature>
<feature type="transmembrane region" description="Helical" evidence="12">
    <location>
        <begin position="408"/>
        <end position="429"/>
    </location>
</feature>
<keyword evidence="8" id="KW-0788">Thiol protease</keyword>
<dbReference type="GO" id="GO:0015421">
    <property type="term" value="F:ABC-type oligopeptide transporter activity"/>
    <property type="evidence" value="ECO:0007669"/>
    <property type="project" value="TreeGrafter"/>
</dbReference>
<dbReference type="PROSITE" id="PS50929">
    <property type="entry name" value="ABC_TM1F"/>
    <property type="match status" value="1"/>
</dbReference>
<dbReference type="Pfam" id="PF00664">
    <property type="entry name" value="ABC_membrane"/>
    <property type="match status" value="1"/>
</dbReference>
<evidence type="ECO:0000256" key="2">
    <source>
        <dbReference type="ARBA" id="ARBA00022448"/>
    </source>
</evidence>
<evidence type="ECO:0000259" key="15">
    <source>
        <dbReference type="PROSITE" id="PS50990"/>
    </source>
</evidence>
<evidence type="ECO:0000259" key="13">
    <source>
        <dbReference type="PROSITE" id="PS50893"/>
    </source>
</evidence>
<dbReference type="GO" id="GO:0005524">
    <property type="term" value="F:ATP binding"/>
    <property type="evidence" value="ECO:0007669"/>
    <property type="project" value="UniProtKB-KW"/>
</dbReference>
<evidence type="ECO:0000313" key="17">
    <source>
        <dbReference type="Proteomes" id="UP000285773"/>
    </source>
</evidence>
<dbReference type="Gene3D" id="3.90.70.10">
    <property type="entry name" value="Cysteine proteinases"/>
    <property type="match status" value="1"/>
</dbReference>
<dbReference type="InterPro" id="IPR003593">
    <property type="entry name" value="AAA+_ATPase"/>
</dbReference>
<dbReference type="GO" id="GO:0005886">
    <property type="term" value="C:plasma membrane"/>
    <property type="evidence" value="ECO:0007669"/>
    <property type="project" value="UniProtKB-SubCell"/>
</dbReference>
<evidence type="ECO:0000256" key="5">
    <source>
        <dbReference type="ARBA" id="ARBA00022692"/>
    </source>
</evidence>
<gene>
    <name evidence="16" type="ORF">DW820_07280</name>
</gene>
<evidence type="ECO:0000256" key="4">
    <source>
        <dbReference type="ARBA" id="ARBA00022670"/>
    </source>
</evidence>
<dbReference type="CDD" id="cd18555">
    <property type="entry name" value="ABC_6TM_T1SS_like"/>
    <property type="match status" value="1"/>
</dbReference>
<dbReference type="Gene3D" id="1.20.1560.10">
    <property type="entry name" value="ABC transporter type 1, transmembrane domain"/>
    <property type="match status" value="1"/>
</dbReference>
<dbReference type="InterPro" id="IPR011527">
    <property type="entry name" value="ABC1_TM_dom"/>
</dbReference>
<comment type="caution">
    <text evidence="16">The sequence shown here is derived from an EMBL/GenBank/DDBJ whole genome shotgun (WGS) entry which is preliminary data.</text>
</comment>
<keyword evidence="6" id="KW-0547">Nucleotide-binding</keyword>
<dbReference type="PANTHER" id="PTHR43394">
    <property type="entry name" value="ATP-DEPENDENT PERMEASE MDL1, MITOCHONDRIAL"/>
    <property type="match status" value="1"/>
</dbReference>
<feature type="transmembrane region" description="Helical" evidence="12">
    <location>
        <begin position="188"/>
        <end position="206"/>
    </location>
</feature>
<accession>A0A414CGN7</accession>